<dbReference type="AlphaFoldDB" id="A0A2S9J0X7"/>
<evidence type="ECO:0000256" key="1">
    <source>
        <dbReference type="SAM" id="SignalP"/>
    </source>
</evidence>
<gene>
    <name evidence="3" type="ORF">C5745_15670</name>
</gene>
<keyword evidence="4" id="KW-1185">Reference proteome</keyword>
<dbReference type="Proteomes" id="UP000239711">
    <property type="component" value="Unassembled WGS sequence"/>
</dbReference>
<evidence type="ECO:0000313" key="4">
    <source>
        <dbReference type="Proteomes" id="UP000239711"/>
    </source>
</evidence>
<accession>A0A2S9J0X7</accession>
<dbReference type="Pfam" id="PF13568">
    <property type="entry name" value="OMP_b-brl_2"/>
    <property type="match status" value="1"/>
</dbReference>
<protein>
    <recommendedName>
        <fullName evidence="2">Outer membrane protein beta-barrel domain-containing protein</fullName>
    </recommendedName>
</protein>
<dbReference type="InterPro" id="IPR025665">
    <property type="entry name" value="Beta-barrel_OMP_2"/>
</dbReference>
<evidence type="ECO:0000313" key="3">
    <source>
        <dbReference type="EMBL" id="PRD46410.1"/>
    </source>
</evidence>
<feature type="signal peptide" evidence="1">
    <location>
        <begin position="1"/>
        <end position="24"/>
    </location>
</feature>
<reference evidence="3 4" key="1">
    <citation type="submission" date="2018-02" db="EMBL/GenBank/DDBJ databases">
        <title>The draft genome of Sphingobacterium sp. 5JN-11.</title>
        <authorList>
            <person name="Liu L."/>
            <person name="Li L."/>
            <person name="Liang L."/>
            <person name="Zhang X."/>
            <person name="Wang T."/>
        </authorList>
    </citation>
    <scope>NUCLEOTIDE SEQUENCE [LARGE SCALE GENOMIC DNA]</scope>
    <source>
        <strain evidence="3 4">5JN-11</strain>
    </source>
</reference>
<keyword evidence="1" id="KW-0732">Signal</keyword>
<feature type="domain" description="Outer membrane protein beta-barrel" evidence="2">
    <location>
        <begin position="85"/>
        <end position="238"/>
    </location>
</feature>
<feature type="chain" id="PRO_5015727866" description="Outer membrane protein beta-barrel domain-containing protein" evidence="1">
    <location>
        <begin position="25"/>
        <end position="262"/>
    </location>
</feature>
<proteinExistence type="predicted"/>
<sequence>MKTNLLFTGLVGIALLFSVQHSFAQEDEGNDTLARKIDLEPTLGKKDYDDRGKVIKYPRVFGGLTFTRIDWGFSRLIDDGSFTLGDENQFLKYKKASNFGFDVAQFGVRFNDAFKVYISAGFEWNYLRLKNDIILDTEATPLAYSPSDITYKKNIFTSTYLRTPLSFEWRGRRNHNGHRPKIAFGAMTGVLLKGTQRFKSEEQGKQKFRDNYNLASFQYGMFARVGFGSLGVFAKYYMNDMFENSPNQENLNNFTFGLTLGF</sequence>
<dbReference type="OrthoDB" id="666719at2"/>
<dbReference type="EMBL" id="PVBQ01000014">
    <property type="protein sequence ID" value="PRD46410.1"/>
    <property type="molecule type" value="Genomic_DNA"/>
</dbReference>
<evidence type="ECO:0000259" key="2">
    <source>
        <dbReference type="Pfam" id="PF13568"/>
    </source>
</evidence>
<dbReference type="RefSeq" id="WP_105717953.1">
    <property type="nucleotide sequence ID" value="NZ_PVBQ01000014.1"/>
</dbReference>
<name>A0A2S9J0X7_9SPHI</name>
<organism evidence="3 4">
    <name type="scientific">Sphingobacterium haloxyli</name>
    <dbReference type="NCBI Taxonomy" id="2100533"/>
    <lineage>
        <taxon>Bacteria</taxon>
        <taxon>Pseudomonadati</taxon>
        <taxon>Bacteroidota</taxon>
        <taxon>Sphingobacteriia</taxon>
        <taxon>Sphingobacteriales</taxon>
        <taxon>Sphingobacteriaceae</taxon>
        <taxon>Sphingobacterium</taxon>
    </lineage>
</organism>
<comment type="caution">
    <text evidence="3">The sequence shown here is derived from an EMBL/GenBank/DDBJ whole genome shotgun (WGS) entry which is preliminary data.</text>
</comment>